<gene>
    <name evidence="1" type="ORF">D9C73_028416</name>
</gene>
<keyword evidence="2" id="KW-1185">Reference proteome</keyword>
<accession>A0A4U5TVK6</accession>
<evidence type="ECO:0000313" key="1">
    <source>
        <dbReference type="EMBL" id="TKS65667.1"/>
    </source>
</evidence>
<dbReference type="Proteomes" id="UP000298787">
    <property type="component" value="Unassembled WGS sequence"/>
</dbReference>
<protein>
    <submittedName>
        <fullName evidence="1">Uncharacterized protein</fullName>
    </submittedName>
</protein>
<name>A0A4U5TVK6_COLLU</name>
<dbReference type="AlphaFoldDB" id="A0A4U5TVK6"/>
<evidence type="ECO:0000313" key="2">
    <source>
        <dbReference type="Proteomes" id="UP000298787"/>
    </source>
</evidence>
<dbReference type="EMBL" id="ML240954">
    <property type="protein sequence ID" value="TKS65667.1"/>
    <property type="molecule type" value="Genomic_DNA"/>
</dbReference>
<reference evidence="1 2" key="1">
    <citation type="submission" date="2019-01" db="EMBL/GenBank/DDBJ databases">
        <title>Genome Assembly of Collichthys lucidus.</title>
        <authorList>
            <person name="Cai M."/>
            <person name="Xiao S."/>
        </authorList>
    </citation>
    <scope>NUCLEOTIDE SEQUENCE [LARGE SCALE GENOMIC DNA]</scope>
    <source>
        <strain evidence="1">JT15FE1705JMU</strain>
        <tissue evidence="1">Muscle</tissue>
    </source>
</reference>
<sequence>MAARPKLRGSIRDQTLLDLDLVLDLDLDQNLNLDLDLVLDLNPAVCPSRVTGQRVTLLISNKEVYQTKRSIRDQTLLDLVLDLNPAVCPSRVTGQRVTSLISNKEVYQTKGLWETSIC</sequence>
<organism evidence="1 2">
    <name type="scientific">Collichthys lucidus</name>
    <name type="common">Big head croaker</name>
    <name type="synonym">Sciaena lucida</name>
    <dbReference type="NCBI Taxonomy" id="240159"/>
    <lineage>
        <taxon>Eukaryota</taxon>
        <taxon>Metazoa</taxon>
        <taxon>Chordata</taxon>
        <taxon>Craniata</taxon>
        <taxon>Vertebrata</taxon>
        <taxon>Euteleostomi</taxon>
        <taxon>Actinopterygii</taxon>
        <taxon>Neopterygii</taxon>
        <taxon>Teleostei</taxon>
        <taxon>Neoteleostei</taxon>
        <taxon>Acanthomorphata</taxon>
        <taxon>Eupercaria</taxon>
        <taxon>Sciaenidae</taxon>
        <taxon>Collichthys</taxon>
    </lineage>
</organism>
<proteinExistence type="predicted"/>